<accession>F4WL08</accession>
<organism evidence="2">
    <name type="scientific">Acromyrmex echinatior</name>
    <name type="common">Panamanian leafcutter ant</name>
    <name type="synonym">Acromyrmex octospinosus echinatior</name>
    <dbReference type="NCBI Taxonomy" id="103372"/>
    <lineage>
        <taxon>Eukaryota</taxon>
        <taxon>Metazoa</taxon>
        <taxon>Ecdysozoa</taxon>
        <taxon>Arthropoda</taxon>
        <taxon>Hexapoda</taxon>
        <taxon>Insecta</taxon>
        <taxon>Pterygota</taxon>
        <taxon>Neoptera</taxon>
        <taxon>Endopterygota</taxon>
        <taxon>Hymenoptera</taxon>
        <taxon>Apocrita</taxon>
        <taxon>Aculeata</taxon>
        <taxon>Formicoidea</taxon>
        <taxon>Formicidae</taxon>
        <taxon>Myrmicinae</taxon>
        <taxon>Acromyrmex</taxon>
    </lineage>
</organism>
<keyword evidence="2" id="KW-1185">Reference proteome</keyword>
<proteinExistence type="predicted"/>
<evidence type="ECO:0000313" key="2">
    <source>
        <dbReference type="Proteomes" id="UP000007755"/>
    </source>
</evidence>
<protein>
    <submittedName>
        <fullName evidence="1">Uncharacterized protein</fullName>
    </submittedName>
</protein>
<gene>
    <name evidence="1" type="ORF">G5I_06430</name>
</gene>
<evidence type="ECO:0000313" key="1">
    <source>
        <dbReference type="EMBL" id="EGI64971.1"/>
    </source>
</evidence>
<reference evidence="1" key="1">
    <citation type="submission" date="2011-02" db="EMBL/GenBank/DDBJ databases">
        <title>The genome of the leaf-cutting ant Acromyrmex echinatior suggests key adaptations to social evolution and fungus farming.</title>
        <authorList>
            <person name="Nygaard S."/>
            <person name="Zhang G."/>
        </authorList>
    </citation>
    <scope>NUCLEOTIDE SEQUENCE</scope>
</reference>
<name>F4WL08_ACREC</name>
<dbReference type="EMBL" id="GL888207">
    <property type="protein sequence ID" value="EGI64971.1"/>
    <property type="molecule type" value="Genomic_DNA"/>
</dbReference>
<sequence>MDGRVPLITCRQSITSARIMSAKSTVVYRMFHIGYVTLANDDTNQLSEAVKEGAHRVAEIRRLCAEPFGAVEQSQGRSLSSCRGDTSTGTWFQVHALWVFDIGLWSLQSDICVVEHTRAALPTI</sequence>
<dbReference type="InParanoid" id="F4WL08"/>
<dbReference type="Proteomes" id="UP000007755">
    <property type="component" value="Unassembled WGS sequence"/>
</dbReference>
<dbReference type="AlphaFoldDB" id="F4WL08"/>